<dbReference type="EMBL" id="CAJNOR010000281">
    <property type="protein sequence ID" value="CAF0865805.1"/>
    <property type="molecule type" value="Genomic_DNA"/>
</dbReference>
<organism evidence="2 4">
    <name type="scientific">Adineta ricciae</name>
    <name type="common">Rotifer</name>
    <dbReference type="NCBI Taxonomy" id="249248"/>
    <lineage>
        <taxon>Eukaryota</taxon>
        <taxon>Metazoa</taxon>
        <taxon>Spiralia</taxon>
        <taxon>Gnathifera</taxon>
        <taxon>Rotifera</taxon>
        <taxon>Eurotatoria</taxon>
        <taxon>Bdelloidea</taxon>
        <taxon>Adinetida</taxon>
        <taxon>Adinetidae</taxon>
        <taxon>Adineta</taxon>
    </lineage>
</organism>
<dbReference type="GO" id="GO:0005737">
    <property type="term" value="C:cytoplasm"/>
    <property type="evidence" value="ECO:0007669"/>
    <property type="project" value="TreeGrafter"/>
</dbReference>
<sequence length="189" mass="22354">MSSSTLRLLPLHENRDFYEHVLELLNDEWPQSKTIRMRRLERSCNDLPLSYILLGDQNQLIGYCYVDRMFNEEQSVIVESVCIQRNLRGHGYGKILMKFLEDHLRERMPKIEWIYLTTTDKRHFYEKCGYEETSARVRLNISSKLFNGNEQALKNLLASQPSSNTDSHVILQKGSTIQRIQTVWMKKQI</sequence>
<evidence type="ECO:0000313" key="4">
    <source>
        <dbReference type="Proteomes" id="UP000663828"/>
    </source>
</evidence>
<dbReference type="InterPro" id="IPR016181">
    <property type="entry name" value="Acyl_CoA_acyltransferase"/>
</dbReference>
<dbReference type="PROSITE" id="PS51186">
    <property type="entry name" value="GNAT"/>
    <property type="match status" value="1"/>
</dbReference>
<dbReference type="Pfam" id="PF00583">
    <property type="entry name" value="Acetyltransf_1"/>
    <property type="match status" value="1"/>
</dbReference>
<gene>
    <name evidence="3" type="ORF">EDS130_LOCUS23589</name>
    <name evidence="2" type="ORF">XAT740_LOCUS6230</name>
</gene>
<dbReference type="GO" id="GO:1905502">
    <property type="term" value="F:acetyl-CoA binding"/>
    <property type="evidence" value="ECO:0007669"/>
    <property type="project" value="TreeGrafter"/>
</dbReference>
<dbReference type="SUPFAM" id="SSF55729">
    <property type="entry name" value="Acyl-CoA N-acyltransferases (Nat)"/>
    <property type="match status" value="1"/>
</dbReference>
<dbReference type="GO" id="GO:0008080">
    <property type="term" value="F:N-acetyltransferase activity"/>
    <property type="evidence" value="ECO:0007669"/>
    <property type="project" value="InterPro"/>
</dbReference>
<dbReference type="InterPro" id="IPR000182">
    <property type="entry name" value="GNAT_dom"/>
</dbReference>
<protein>
    <recommendedName>
        <fullName evidence="1">N-acetyltransferase domain-containing protein</fullName>
    </recommendedName>
</protein>
<evidence type="ECO:0000313" key="2">
    <source>
        <dbReference type="EMBL" id="CAF0865805.1"/>
    </source>
</evidence>
<dbReference type="PANTHER" id="PTHR13538:SF4">
    <property type="entry name" value="N-ALPHA-ACETYLTRANSFERASE 80"/>
    <property type="match status" value="1"/>
</dbReference>
<feature type="domain" description="N-acetyltransferase" evidence="1">
    <location>
        <begin position="6"/>
        <end position="147"/>
    </location>
</feature>
<proteinExistence type="predicted"/>
<reference evidence="2" key="1">
    <citation type="submission" date="2021-02" db="EMBL/GenBank/DDBJ databases">
        <authorList>
            <person name="Nowell W R."/>
        </authorList>
    </citation>
    <scope>NUCLEOTIDE SEQUENCE</scope>
</reference>
<dbReference type="Proteomes" id="UP000663852">
    <property type="component" value="Unassembled WGS sequence"/>
</dbReference>
<evidence type="ECO:0000313" key="3">
    <source>
        <dbReference type="EMBL" id="CAF1169135.1"/>
    </source>
</evidence>
<keyword evidence="4" id="KW-1185">Reference proteome</keyword>
<accession>A0A813X636</accession>
<dbReference type="AlphaFoldDB" id="A0A813X636"/>
<name>A0A813X636_ADIRI</name>
<dbReference type="OrthoDB" id="329272at2759"/>
<dbReference type="InterPro" id="IPR039840">
    <property type="entry name" value="NAA80"/>
</dbReference>
<dbReference type="CDD" id="cd04301">
    <property type="entry name" value="NAT_SF"/>
    <property type="match status" value="1"/>
</dbReference>
<dbReference type="EMBL" id="CAJNOJ010000129">
    <property type="protein sequence ID" value="CAF1169135.1"/>
    <property type="molecule type" value="Genomic_DNA"/>
</dbReference>
<dbReference type="Proteomes" id="UP000663828">
    <property type="component" value="Unassembled WGS sequence"/>
</dbReference>
<comment type="caution">
    <text evidence="2">The sequence shown here is derived from an EMBL/GenBank/DDBJ whole genome shotgun (WGS) entry which is preliminary data.</text>
</comment>
<evidence type="ECO:0000259" key="1">
    <source>
        <dbReference type="PROSITE" id="PS51186"/>
    </source>
</evidence>
<dbReference type="PANTHER" id="PTHR13538">
    <property type="entry name" value="N-ACETYLTRANSFERASE 6"/>
    <property type="match status" value="1"/>
</dbReference>
<dbReference type="Gene3D" id="3.40.630.30">
    <property type="match status" value="1"/>
</dbReference>